<dbReference type="InterPro" id="IPR003591">
    <property type="entry name" value="Leu-rich_rpt_typical-subtyp"/>
</dbReference>
<keyword evidence="20" id="KW-0325">Glycoprotein</keyword>
<evidence type="ECO:0000256" key="10">
    <source>
        <dbReference type="ARBA" id="ARBA00022679"/>
    </source>
</evidence>
<evidence type="ECO:0000256" key="22">
    <source>
        <dbReference type="ARBA" id="ARBA00048679"/>
    </source>
</evidence>
<keyword evidence="11 24" id="KW-0812">Transmembrane</keyword>
<dbReference type="InterPro" id="IPR032675">
    <property type="entry name" value="LRR_dom_sf"/>
</dbReference>
<dbReference type="InterPro" id="IPR013210">
    <property type="entry name" value="LRR_N_plant-typ"/>
</dbReference>
<dbReference type="GO" id="GO:0004674">
    <property type="term" value="F:protein serine/threonine kinase activity"/>
    <property type="evidence" value="ECO:0000318"/>
    <property type="project" value="GO_Central"/>
</dbReference>
<dbReference type="Pfam" id="PF08263">
    <property type="entry name" value="LRRNT_2"/>
    <property type="match status" value="1"/>
</dbReference>
<dbReference type="AlphaFoldDB" id="D8SN99"/>
<dbReference type="InterPro" id="IPR050647">
    <property type="entry name" value="Plant_LRR-RLKs"/>
</dbReference>
<dbReference type="Gene3D" id="3.30.200.20">
    <property type="entry name" value="Phosphorylase Kinase, domain 1"/>
    <property type="match status" value="1"/>
</dbReference>
<dbReference type="Proteomes" id="UP000001514">
    <property type="component" value="Unassembled WGS sequence"/>
</dbReference>
<evidence type="ECO:0000256" key="23">
    <source>
        <dbReference type="PROSITE-ProRule" id="PRU10141"/>
    </source>
</evidence>
<dbReference type="Pfam" id="PF00069">
    <property type="entry name" value="Pkinase"/>
    <property type="match status" value="1"/>
</dbReference>
<dbReference type="PROSITE" id="PS00108">
    <property type="entry name" value="PROTEIN_KINASE_ST"/>
    <property type="match status" value="1"/>
</dbReference>
<keyword evidence="15" id="KW-0418">Kinase</keyword>
<dbReference type="GO" id="GO:0005886">
    <property type="term" value="C:plasma membrane"/>
    <property type="evidence" value="ECO:0007669"/>
    <property type="project" value="UniProtKB-SubCell"/>
</dbReference>
<dbReference type="CDD" id="cd14066">
    <property type="entry name" value="STKc_IRAK"/>
    <property type="match status" value="1"/>
</dbReference>
<dbReference type="Gene3D" id="3.80.10.10">
    <property type="entry name" value="Ribonuclease Inhibitor"/>
    <property type="match status" value="4"/>
</dbReference>
<keyword evidence="8" id="KW-0597">Phosphoprotein</keyword>
<accession>D8SN99</accession>
<dbReference type="KEGG" id="smo:SELMODRAFT_121260"/>
<evidence type="ECO:0000256" key="19">
    <source>
        <dbReference type="ARBA" id="ARBA00023170"/>
    </source>
</evidence>
<feature type="binding site" evidence="23">
    <location>
        <position position="801"/>
    </location>
    <ligand>
        <name>ATP</name>
        <dbReference type="ChEBI" id="CHEBI:30616"/>
    </ligand>
</feature>
<feature type="transmembrane region" description="Helical" evidence="24">
    <location>
        <begin position="698"/>
        <end position="720"/>
    </location>
</feature>
<evidence type="ECO:0000313" key="27">
    <source>
        <dbReference type="EMBL" id="EFJ14033.1"/>
    </source>
</evidence>
<organism evidence="28">
    <name type="scientific">Selaginella moellendorffii</name>
    <name type="common">Spikemoss</name>
    <dbReference type="NCBI Taxonomy" id="88036"/>
    <lineage>
        <taxon>Eukaryota</taxon>
        <taxon>Viridiplantae</taxon>
        <taxon>Streptophyta</taxon>
        <taxon>Embryophyta</taxon>
        <taxon>Tracheophyta</taxon>
        <taxon>Lycopodiopsida</taxon>
        <taxon>Selaginellales</taxon>
        <taxon>Selaginellaceae</taxon>
        <taxon>Selaginella</taxon>
    </lineage>
</organism>
<evidence type="ECO:0000256" key="6">
    <source>
        <dbReference type="ARBA" id="ARBA00022475"/>
    </source>
</evidence>
<dbReference type="PANTHER" id="PTHR48056:SF18">
    <property type="entry name" value="NON-SPECIFIC SERINE_THREONINE PROTEIN KINASE"/>
    <property type="match status" value="1"/>
</dbReference>
<dbReference type="PANTHER" id="PTHR48056">
    <property type="entry name" value="LRR RECEPTOR-LIKE SERINE/THREONINE-PROTEIN KINASE-RELATED"/>
    <property type="match status" value="1"/>
</dbReference>
<evidence type="ECO:0000256" key="20">
    <source>
        <dbReference type="ARBA" id="ARBA00023180"/>
    </source>
</evidence>
<comment type="similarity">
    <text evidence="3">Belongs to the protein kinase superfamily. Ser/Thr protein kinase family.</text>
</comment>
<evidence type="ECO:0000256" key="7">
    <source>
        <dbReference type="ARBA" id="ARBA00022527"/>
    </source>
</evidence>
<keyword evidence="9" id="KW-0433">Leucine-rich repeat</keyword>
<feature type="domain" description="Protein kinase" evidence="26">
    <location>
        <begin position="773"/>
        <end position="1051"/>
    </location>
</feature>
<evidence type="ECO:0000256" key="18">
    <source>
        <dbReference type="ARBA" id="ARBA00023136"/>
    </source>
</evidence>
<evidence type="ECO:0000259" key="26">
    <source>
        <dbReference type="PROSITE" id="PS50011"/>
    </source>
</evidence>
<dbReference type="HOGENOM" id="CLU_000288_22_1_1"/>
<keyword evidence="12 25" id="KW-0732">Signal</keyword>
<evidence type="ECO:0000256" key="8">
    <source>
        <dbReference type="ARBA" id="ARBA00022553"/>
    </source>
</evidence>
<dbReference type="FunCoup" id="D8SN99">
    <property type="interactions" value="1782"/>
</dbReference>
<evidence type="ECO:0000256" key="3">
    <source>
        <dbReference type="ARBA" id="ARBA00008684"/>
    </source>
</evidence>
<comment type="catalytic activity">
    <reaction evidence="22">
        <text>L-seryl-[protein] + ATP = O-phospho-L-seryl-[protein] + ADP + H(+)</text>
        <dbReference type="Rhea" id="RHEA:17989"/>
        <dbReference type="Rhea" id="RHEA-COMP:9863"/>
        <dbReference type="Rhea" id="RHEA-COMP:11604"/>
        <dbReference type="ChEBI" id="CHEBI:15378"/>
        <dbReference type="ChEBI" id="CHEBI:29999"/>
        <dbReference type="ChEBI" id="CHEBI:30616"/>
        <dbReference type="ChEBI" id="CHEBI:83421"/>
        <dbReference type="ChEBI" id="CHEBI:456216"/>
        <dbReference type="EC" id="2.7.11.1"/>
    </reaction>
</comment>
<dbReference type="EMBL" id="GL377629">
    <property type="protein sequence ID" value="EFJ14033.1"/>
    <property type="molecule type" value="Genomic_DNA"/>
</dbReference>
<gene>
    <name evidence="27" type="ORF">SELMODRAFT_121260</name>
</gene>
<evidence type="ECO:0000256" key="13">
    <source>
        <dbReference type="ARBA" id="ARBA00022737"/>
    </source>
</evidence>
<dbReference type="PROSITE" id="PS00107">
    <property type="entry name" value="PROTEIN_KINASE_ATP"/>
    <property type="match status" value="1"/>
</dbReference>
<comment type="catalytic activity">
    <reaction evidence="21">
        <text>L-threonyl-[protein] + ATP = O-phospho-L-threonyl-[protein] + ADP + H(+)</text>
        <dbReference type="Rhea" id="RHEA:46608"/>
        <dbReference type="Rhea" id="RHEA-COMP:11060"/>
        <dbReference type="Rhea" id="RHEA-COMP:11605"/>
        <dbReference type="ChEBI" id="CHEBI:15378"/>
        <dbReference type="ChEBI" id="CHEBI:30013"/>
        <dbReference type="ChEBI" id="CHEBI:30616"/>
        <dbReference type="ChEBI" id="CHEBI:61977"/>
        <dbReference type="ChEBI" id="CHEBI:456216"/>
        <dbReference type="EC" id="2.7.11.1"/>
    </reaction>
</comment>
<sequence>MSAAPRAIIQVYSLVLSLFLVAAVDESAVAAHESSSQTWCKAEEEAALLDFRRSFASQPGEVFDSWILSRTCCAWRGIQCSSAKDDDDSRRFTALSDGYRVRVLSLPGLKLAGEIPPSIARLRALEAVDLSANQISGSIPAQLVSLAHLKLLDLSANNLSGALPPAFRQGFPAIVRLNLSDNLLEGPIPPMLSSASIESLDLSYNFFAGALPSPMICAPFLNVSNNELSGPVLATLAHCPSIQSINAAANMLNRSLAAAPEVDFFASPAARSIKLLDLSTNAIPGGIPAVIGRLAALEELFLGYNSLGGEIPSSISNISALRILSLRNNDLGGEMAALDFSRLPNLTELDLSYNRISGNIPSGISQCRHLTALTLGKNELRGDIPSSLGALRKLETLSLSGNELGGGIPAELQECEALVMLVLSKNSFTEPLPDRNVTGFRNLQLLAIGNAGLSGSIPAWIGNCSKLQVLDLSWNRLVGDIPRWIGALDHLFYLDLSNNSFTGSIPPDILGIRCLIEDEDASSSAADDLRPVANTLFVKHRSNSSALQYNQVSAFPPSIILASNNLSGVIPLEFGKLRKLVSLDLSNNRLVGSIPACLANASDLESLDLSSNGLSGSIPPSLVKLTFLAAFNVSFNRLSGAIPSGNQFASFSNSSYIANSRLCGAPLSNQCPAAAMEASSSSSRGGGGDQRGPMNRGAIMGITISISLGLTALFAAMLMLSFSRARAGHRQDIAGRNFKEMSVAQMMDLTVTMFGQRYRRITVGDLIKATNNFDATNIIGCGGFGLVFKANLPDGNVVAIKRLTSEDGGPQMEKEFDAELSTLGNITHPNLVSLEGYCRLGMRDRLLVYSYMENGSLDYWLHERSDGGSRLTWRHRLAILRETARGLEYLHRGCNPHIVHRDIKSSNILLDGDLRAHVADFGLARLMLPSDTHVTTELVGTLGYIPPEYAQSSEASLRGDVYSFGVLVLEVLSRRRPVDACRRGGIRDLVPWVEGMQATGRGIEIVDPLLLQNYSEVDALEEMLRVLDVACYCVDSCPQRRPGIEEVVAWLDAVGSSRLKVGLGKP</sequence>
<evidence type="ECO:0000256" key="4">
    <source>
        <dbReference type="ARBA" id="ARBA00009592"/>
    </source>
</evidence>
<evidence type="ECO:0000256" key="1">
    <source>
        <dbReference type="ARBA" id="ARBA00004236"/>
    </source>
</evidence>
<dbReference type="FunFam" id="3.30.200.20:FF:000309">
    <property type="entry name" value="Leucine-rich repeat receptor protein kinase MSP1"/>
    <property type="match status" value="1"/>
</dbReference>
<evidence type="ECO:0000256" key="25">
    <source>
        <dbReference type="SAM" id="SignalP"/>
    </source>
</evidence>
<dbReference type="eggNOG" id="ENOG502QT4D">
    <property type="taxonomic scope" value="Eukaryota"/>
</dbReference>
<dbReference type="EC" id="2.7.11.1" evidence="5"/>
<keyword evidence="18 24" id="KW-0472">Membrane</keyword>
<keyword evidence="19" id="KW-0675">Receptor</keyword>
<evidence type="ECO:0000256" key="9">
    <source>
        <dbReference type="ARBA" id="ARBA00022614"/>
    </source>
</evidence>
<feature type="chain" id="PRO_5003122875" description="non-specific serine/threonine protein kinase" evidence="25">
    <location>
        <begin position="24"/>
        <end position="1066"/>
    </location>
</feature>
<feature type="signal peptide" evidence="25">
    <location>
        <begin position="1"/>
        <end position="23"/>
    </location>
</feature>
<evidence type="ECO:0000256" key="16">
    <source>
        <dbReference type="ARBA" id="ARBA00022840"/>
    </source>
</evidence>
<reference evidence="27 28" key="1">
    <citation type="journal article" date="2011" name="Science">
        <title>The Selaginella genome identifies genetic changes associated with the evolution of vascular plants.</title>
        <authorList>
            <person name="Banks J.A."/>
            <person name="Nishiyama T."/>
            <person name="Hasebe M."/>
            <person name="Bowman J.L."/>
            <person name="Gribskov M."/>
            <person name="dePamphilis C."/>
            <person name="Albert V.A."/>
            <person name="Aono N."/>
            <person name="Aoyama T."/>
            <person name="Ambrose B.A."/>
            <person name="Ashton N.W."/>
            <person name="Axtell M.J."/>
            <person name="Barker E."/>
            <person name="Barker M.S."/>
            <person name="Bennetzen J.L."/>
            <person name="Bonawitz N.D."/>
            <person name="Chapple C."/>
            <person name="Cheng C."/>
            <person name="Correa L.G."/>
            <person name="Dacre M."/>
            <person name="DeBarry J."/>
            <person name="Dreyer I."/>
            <person name="Elias M."/>
            <person name="Engstrom E.M."/>
            <person name="Estelle M."/>
            <person name="Feng L."/>
            <person name="Finet C."/>
            <person name="Floyd S.K."/>
            <person name="Frommer W.B."/>
            <person name="Fujita T."/>
            <person name="Gramzow L."/>
            <person name="Gutensohn M."/>
            <person name="Harholt J."/>
            <person name="Hattori M."/>
            <person name="Heyl A."/>
            <person name="Hirai T."/>
            <person name="Hiwatashi Y."/>
            <person name="Ishikawa M."/>
            <person name="Iwata M."/>
            <person name="Karol K.G."/>
            <person name="Koehler B."/>
            <person name="Kolukisaoglu U."/>
            <person name="Kubo M."/>
            <person name="Kurata T."/>
            <person name="Lalonde S."/>
            <person name="Li K."/>
            <person name="Li Y."/>
            <person name="Litt A."/>
            <person name="Lyons E."/>
            <person name="Manning G."/>
            <person name="Maruyama T."/>
            <person name="Michael T.P."/>
            <person name="Mikami K."/>
            <person name="Miyazaki S."/>
            <person name="Morinaga S."/>
            <person name="Murata T."/>
            <person name="Mueller-Roeber B."/>
            <person name="Nelson D.R."/>
            <person name="Obara M."/>
            <person name="Oguri Y."/>
            <person name="Olmstead R.G."/>
            <person name="Onodera N."/>
            <person name="Petersen B.L."/>
            <person name="Pils B."/>
            <person name="Prigge M."/>
            <person name="Rensing S.A."/>
            <person name="Riano-Pachon D.M."/>
            <person name="Roberts A.W."/>
            <person name="Sato Y."/>
            <person name="Scheller H.V."/>
            <person name="Schulz B."/>
            <person name="Schulz C."/>
            <person name="Shakirov E.V."/>
            <person name="Shibagaki N."/>
            <person name="Shinohara N."/>
            <person name="Shippen D.E."/>
            <person name="Soerensen I."/>
            <person name="Sotooka R."/>
            <person name="Sugimoto N."/>
            <person name="Sugita M."/>
            <person name="Sumikawa N."/>
            <person name="Tanurdzic M."/>
            <person name="Theissen G."/>
            <person name="Ulvskov P."/>
            <person name="Wakazuki S."/>
            <person name="Weng J.K."/>
            <person name="Willats W.W."/>
            <person name="Wipf D."/>
            <person name="Wolf P.G."/>
            <person name="Yang L."/>
            <person name="Zimmer A.D."/>
            <person name="Zhu Q."/>
            <person name="Mitros T."/>
            <person name="Hellsten U."/>
            <person name="Loque D."/>
            <person name="Otillar R."/>
            <person name="Salamov A."/>
            <person name="Schmutz J."/>
            <person name="Shapiro H."/>
            <person name="Lindquist E."/>
            <person name="Lucas S."/>
            <person name="Rokhsar D."/>
            <person name="Grigoriev I.V."/>
        </authorList>
    </citation>
    <scope>NUCLEOTIDE SEQUENCE [LARGE SCALE GENOMIC DNA]</scope>
</reference>
<dbReference type="GO" id="GO:0005524">
    <property type="term" value="F:ATP binding"/>
    <property type="evidence" value="ECO:0007669"/>
    <property type="project" value="UniProtKB-UniRule"/>
</dbReference>
<dbReference type="GO" id="GO:0016020">
    <property type="term" value="C:membrane"/>
    <property type="evidence" value="ECO:0000318"/>
    <property type="project" value="GO_Central"/>
</dbReference>
<dbReference type="FunFam" id="3.80.10.10:FF:000129">
    <property type="entry name" value="Leucine-rich repeat receptor-like kinase"/>
    <property type="match status" value="1"/>
</dbReference>
<evidence type="ECO:0000256" key="17">
    <source>
        <dbReference type="ARBA" id="ARBA00022989"/>
    </source>
</evidence>
<dbReference type="STRING" id="88036.D8SN99"/>
<dbReference type="InParanoid" id="D8SN99"/>
<keyword evidence="17 24" id="KW-1133">Transmembrane helix</keyword>
<comment type="similarity">
    <text evidence="4">Belongs to the RLP family.</text>
</comment>
<dbReference type="InterPro" id="IPR011009">
    <property type="entry name" value="Kinase-like_dom_sf"/>
</dbReference>
<evidence type="ECO:0000256" key="11">
    <source>
        <dbReference type="ARBA" id="ARBA00022692"/>
    </source>
</evidence>
<evidence type="ECO:0000256" key="21">
    <source>
        <dbReference type="ARBA" id="ARBA00047899"/>
    </source>
</evidence>
<evidence type="ECO:0000256" key="15">
    <source>
        <dbReference type="ARBA" id="ARBA00022777"/>
    </source>
</evidence>
<dbReference type="Pfam" id="PF13855">
    <property type="entry name" value="LRR_8"/>
    <property type="match status" value="3"/>
</dbReference>
<keyword evidence="16 23" id="KW-0067">ATP-binding</keyword>
<comment type="subcellular location">
    <subcellularLocation>
        <location evidence="1">Cell membrane</location>
    </subcellularLocation>
    <subcellularLocation>
        <location evidence="2">Membrane</location>
        <topology evidence="2">Single-pass type I membrane protein</topology>
    </subcellularLocation>
</comment>
<dbReference type="SMART" id="SM00365">
    <property type="entry name" value="LRR_SD22"/>
    <property type="match status" value="5"/>
</dbReference>
<keyword evidence="10" id="KW-0808">Transferase</keyword>
<evidence type="ECO:0000313" key="28">
    <source>
        <dbReference type="Proteomes" id="UP000001514"/>
    </source>
</evidence>
<dbReference type="PROSITE" id="PS50011">
    <property type="entry name" value="PROTEIN_KINASE_DOM"/>
    <property type="match status" value="1"/>
</dbReference>
<dbReference type="PROSITE" id="PS51450">
    <property type="entry name" value="LRR"/>
    <property type="match status" value="1"/>
</dbReference>
<evidence type="ECO:0000256" key="2">
    <source>
        <dbReference type="ARBA" id="ARBA00004479"/>
    </source>
</evidence>
<keyword evidence="28" id="KW-1185">Reference proteome</keyword>
<keyword evidence="14 23" id="KW-0547">Nucleotide-binding</keyword>
<dbReference type="Gramene" id="EFJ14033">
    <property type="protein sequence ID" value="EFJ14033"/>
    <property type="gene ID" value="SELMODRAFT_121260"/>
</dbReference>
<dbReference type="InterPro" id="IPR001611">
    <property type="entry name" value="Leu-rich_rpt"/>
</dbReference>
<dbReference type="InterPro" id="IPR008271">
    <property type="entry name" value="Ser/Thr_kinase_AS"/>
</dbReference>
<name>D8SN99_SELML</name>
<proteinExistence type="inferred from homology"/>
<dbReference type="FunFam" id="3.80.10.10:FF:000213">
    <property type="entry name" value="Tyrosine-sulfated glycopeptide receptor 1"/>
    <property type="match status" value="1"/>
</dbReference>
<dbReference type="SMART" id="SM00369">
    <property type="entry name" value="LRR_TYP"/>
    <property type="match status" value="6"/>
</dbReference>
<dbReference type="FunFam" id="1.10.510.10:FF:000309">
    <property type="entry name" value="Leucine-rich repeat receptor-like protein kinase"/>
    <property type="match status" value="1"/>
</dbReference>
<evidence type="ECO:0000256" key="14">
    <source>
        <dbReference type="ARBA" id="ARBA00022741"/>
    </source>
</evidence>
<dbReference type="SUPFAM" id="SSF52058">
    <property type="entry name" value="L domain-like"/>
    <property type="match status" value="3"/>
</dbReference>
<evidence type="ECO:0000256" key="12">
    <source>
        <dbReference type="ARBA" id="ARBA00022729"/>
    </source>
</evidence>
<dbReference type="OMA" id="CKCLDQD"/>
<evidence type="ECO:0000256" key="24">
    <source>
        <dbReference type="SAM" id="Phobius"/>
    </source>
</evidence>
<dbReference type="Gene3D" id="1.10.510.10">
    <property type="entry name" value="Transferase(Phosphotransferase) domain 1"/>
    <property type="match status" value="1"/>
</dbReference>
<dbReference type="SUPFAM" id="SSF56112">
    <property type="entry name" value="Protein kinase-like (PK-like)"/>
    <property type="match status" value="1"/>
</dbReference>
<keyword evidence="7" id="KW-0723">Serine/threonine-protein kinase</keyword>
<protein>
    <recommendedName>
        <fullName evidence="5">non-specific serine/threonine protein kinase</fullName>
        <ecNumber evidence="5">2.7.11.1</ecNumber>
    </recommendedName>
</protein>
<dbReference type="Pfam" id="PF00560">
    <property type="entry name" value="LRR_1"/>
    <property type="match status" value="3"/>
</dbReference>
<evidence type="ECO:0000256" key="5">
    <source>
        <dbReference type="ARBA" id="ARBA00012513"/>
    </source>
</evidence>
<keyword evidence="13" id="KW-0677">Repeat</keyword>
<dbReference type="OrthoDB" id="676979at2759"/>
<dbReference type="SMART" id="SM00220">
    <property type="entry name" value="S_TKc"/>
    <property type="match status" value="1"/>
</dbReference>
<dbReference type="InterPro" id="IPR000719">
    <property type="entry name" value="Prot_kinase_dom"/>
</dbReference>
<dbReference type="InterPro" id="IPR017441">
    <property type="entry name" value="Protein_kinase_ATP_BS"/>
</dbReference>
<keyword evidence="6" id="KW-1003">Cell membrane</keyword>
<dbReference type="PRINTS" id="PR00019">
    <property type="entry name" value="LEURICHRPT"/>
</dbReference>